<reference evidence="1 2" key="1">
    <citation type="journal article" date="2021" name="Comput. Struct. Biotechnol. J.">
        <title>De novo genome assembly of the potent medicinal plant Rehmannia glutinosa using nanopore technology.</title>
        <authorList>
            <person name="Ma L."/>
            <person name="Dong C."/>
            <person name="Song C."/>
            <person name="Wang X."/>
            <person name="Zheng X."/>
            <person name="Niu Y."/>
            <person name="Chen S."/>
            <person name="Feng W."/>
        </authorList>
    </citation>
    <scope>NUCLEOTIDE SEQUENCE [LARGE SCALE GENOMIC DNA]</scope>
    <source>
        <strain evidence="1">DH-2019</strain>
    </source>
</reference>
<dbReference type="SUPFAM" id="SSF53335">
    <property type="entry name" value="S-adenosyl-L-methionine-dependent methyltransferases"/>
    <property type="match status" value="1"/>
</dbReference>
<name>A0ABR0WSG9_REHGL</name>
<protein>
    <submittedName>
        <fullName evidence="1">Uncharacterized protein</fullName>
    </submittedName>
</protein>
<evidence type="ECO:0000313" key="1">
    <source>
        <dbReference type="EMBL" id="KAK6149249.1"/>
    </source>
</evidence>
<gene>
    <name evidence="1" type="ORF">DH2020_016774</name>
</gene>
<dbReference type="PANTHER" id="PTHR37217">
    <property type="entry name" value="EXPRESSED PROTEIN"/>
    <property type="match status" value="1"/>
</dbReference>
<dbReference type="InterPro" id="IPR029063">
    <property type="entry name" value="SAM-dependent_MTases_sf"/>
</dbReference>
<accession>A0ABR0WSG9</accession>
<proteinExistence type="predicted"/>
<keyword evidence="2" id="KW-1185">Reference proteome</keyword>
<dbReference type="PANTHER" id="PTHR37217:SF1">
    <property type="entry name" value="EXPRESSED PROTEIN"/>
    <property type="match status" value="1"/>
</dbReference>
<dbReference type="Proteomes" id="UP001318860">
    <property type="component" value="Unassembled WGS sequence"/>
</dbReference>
<dbReference type="EMBL" id="JABTTQ020000009">
    <property type="protein sequence ID" value="KAK6149249.1"/>
    <property type="molecule type" value="Genomic_DNA"/>
</dbReference>
<comment type="caution">
    <text evidence="1">The sequence shown here is derived from an EMBL/GenBank/DDBJ whole genome shotgun (WGS) entry which is preliminary data.</text>
</comment>
<sequence>MLYSVSSFIPLKQLSLLSPPFVHSPPLYTIGCYPKIRLLTSHSIEFPFTSPNPSRALGFSIGATIPSNQGTDSVIHFEDFVEKDWSFLDTDETNGDGEHMQKIDRIISAGNIKETSKVLVSIGSEAFVDRVVYSSPCEQLFVVHDSLLILACIKEKYDKVKCWQGEVINVPEKWTSFDVVFLYFLPALPFELDQVLAALAKRCLPGARVVISHPQGRQVVEEQKQQYPDVVVSSLPEKMTLQNTAVDHSFEVVEFVDEPGFYLAVLRLNAESDNK</sequence>
<dbReference type="Gene3D" id="3.40.50.150">
    <property type="entry name" value="Vaccinia Virus protein VP39"/>
    <property type="match status" value="1"/>
</dbReference>
<organism evidence="1 2">
    <name type="scientific">Rehmannia glutinosa</name>
    <name type="common">Chinese foxglove</name>
    <dbReference type="NCBI Taxonomy" id="99300"/>
    <lineage>
        <taxon>Eukaryota</taxon>
        <taxon>Viridiplantae</taxon>
        <taxon>Streptophyta</taxon>
        <taxon>Embryophyta</taxon>
        <taxon>Tracheophyta</taxon>
        <taxon>Spermatophyta</taxon>
        <taxon>Magnoliopsida</taxon>
        <taxon>eudicotyledons</taxon>
        <taxon>Gunneridae</taxon>
        <taxon>Pentapetalae</taxon>
        <taxon>asterids</taxon>
        <taxon>lamiids</taxon>
        <taxon>Lamiales</taxon>
        <taxon>Orobanchaceae</taxon>
        <taxon>Rehmannieae</taxon>
        <taxon>Rehmannia</taxon>
    </lineage>
</organism>
<evidence type="ECO:0000313" key="2">
    <source>
        <dbReference type="Proteomes" id="UP001318860"/>
    </source>
</evidence>